<comment type="caution">
    <text evidence="2">The sequence shown here is derived from an EMBL/GenBank/DDBJ whole genome shotgun (WGS) entry which is preliminary data.</text>
</comment>
<dbReference type="AlphaFoldDB" id="A0A151N6B0"/>
<organism evidence="2 3">
    <name type="scientific">Alligator mississippiensis</name>
    <name type="common">American alligator</name>
    <dbReference type="NCBI Taxonomy" id="8496"/>
    <lineage>
        <taxon>Eukaryota</taxon>
        <taxon>Metazoa</taxon>
        <taxon>Chordata</taxon>
        <taxon>Craniata</taxon>
        <taxon>Vertebrata</taxon>
        <taxon>Euteleostomi</taxon>
        <taxon>Archelosauria</taxon>
        <taxon>Archosauria</taxon>
        <taxon>Crocodylia</taxon>
        <taxon>Alligatoridae</taxon>
        <taxon>Alligatorinae</taxon>
        <taxon>Alligator</taxon>
    </lineage>
</organism>
<proteinExistence type="predicted"/>
<feature type="region of interest" description="Disordered" evidence="1">
    <location>
        <begin position="1"/>
        <end position="22"/>
    </location>
</feature>
<sequence>MAAGTERGGAGLVEDVTQETTQEEAWDWAQQEHWVHLEALEQLNVELFQQQLAIQGQLVEYDMLPSVLAGMAGPEVVRLVGQKDDSGPSMGILELLVTMDGGSSCRKAMYQ</sequence>
<feature type="compositionally biased region" description="Gly residues" evidence="1">
    <location>
        <begin position="1"/>
        <end position="11"/>
    </location>
</feature>
<protein>
    <submittedName>
        <fullName evidence="2">Uncharacterized protein</fullName>
    </submittedName>
</protein>
<evidence type="ECO:0000256" key="1">
    <source>
        <dbReference type="SAM" id="MobiDB-lite"/>
    </source>
</evidence>
<dbReference type="EMBL" id="AKHW03003933">
    <property type="protein sequence ID" value="KYO32328.1"/>
    <property type="molecule type" value="Genomic_DNA"/>
</dbReference>
<accession>A0A151N6B0</accession>
<reference evidence="2 3" key="1">
    <citation type="journal article" date="2012" name="Genome Biol.">
        <title>Sequencing three crocodilian genomes to illuminate the evolution of archosaurs and amniotes.</title>
        <authorList>
            <person name="St John J.A."/>
            <person name="Braun E.L."/>
            <person name="Isberg S.R."/>
            <person name="Miles L.G."/>
            <person name="Chong A.Y."/>
            <person name="Gongora J."/>
            <person name="Dalzell P."/>
            <person name="Moran C."/>
            <person name="Bed'hom B."/>
            <person name="Abzhanov A."/>
            <person name="Burgess S.C."/>
            <person name="Cooksey A.M."/>
            <person name="Castoe T.A."/>
            <person name="Crawford N.G."/>
            <person name="Densmore L.D."/>
            <person name="Drew J.C."/>
            <person name="Edwards S.V."/>
            <person name="Faircloth B.C."/>
            <person name="Fujita M.K."/>
            <person name="Greenwold M.J."/>
            <person name="Hoffmann F.G."/>
            <person name="Howard J.M."/>
            <person name="Iguchi T."/>
            <person name="Janes D.E."/>
            <person name="Khan S.Y."/>
            <person name="Kohno S."/>
            <person name="de Koning A.J."/>
            <person name="Lance S.L."/>
            <person name="McCarthy F.M."/>
            <person name="McCormack J.E."/>
            <person name="Merchant M.E."/>
            <person name="Peterson D.G."/>
            <person name="Pollock D.D."/>
            <person name="Pourmand N."/>
            <person name="Raney B.J."/>
            <person name="Roessler K.A."/>
            <person name="Sanford J.R."/>
            <person name="Sawyer R.H."/>
            <person name="Schmidt C.J."/>
            <person name="Triplett E.W."/>
            <person name="Tuberville T.D."/>
            <person name="Venegas-Anaya M."/>
            <person name="Howard J.T."/>
            <person name="Jarvis E.D."/>
            <person name="Guillette L.J.Jr."/>
            <person name="Glenn T.C."/>
            <person name="Green R.E."/>
            <person name="Ray D.A."/>
        </authorList>
    </citation>
    <scope>NUCLEOTIDE SEQUENCE [LARGE SCALE GENOMIC DNA]</scope>
    <source>
        <strain evidence="2">KSC_2009_1</strain>
    </source>
</reference>
<evidence type="ECO:0000313" key="3">
    <source>
        <dbReference type="Proteomes" id="UP000050525"/>
    </source>
</evidence>
<name>A0A151N6B0_ALLMI</name>
<keyword evidence="3" id="KW-1185">Reference proteome</keyword>
<gene>
    <name evidence="2" type="ORF">Y1Q_0002402</name>
</gene>
<evidence type="ECO:0000313" key="2">
    <source>
        <dbReference type="EMBL" id="KYO32328.1"/>
    </source>
</evidence>
<dbReference type="Proteomes" id="UP000050525">
    <property type="component" value="Unassembled WGS sequence"/>
</dbReference>